<keyword evidence="2" id="KW-1185">Reference proteome</keyword>
<proteinExistence type="predicted"/>
<name>A0AAD2CLJ6_9STRA</name>
<protein>
    <submittedName>
        <fullName evidence="1">Uncharacterized protein</fullName>
    </submittedName>
</protein>
<organism evidence="1 2">
    <name type="scientific">Cylindrotheca closterium</name>
    <dbReference type="NCBI Taxonomy" id="2856"/>
    <lineage>
        <taxon>Eukaryota</taxon>
        <taxon>Sar</taxon>
        <taxon>Stramenopiles</taxon>
        <taxon>Ochrophyta</taxon>
        <taxon>Bacillariophyta</taxon>
        <taxon>Bacillariophyceae</taxon>
        <taxon>Bacillariophycidae</taxon>
        <taxon>Bacillariales</taxon>
        <taxon>Bacillariaceae</taxon>
        <taxon>Cylindrotheca</taxon>
    </lineage>
</organism>
<dbReference type="EMBL" id="CAKOGP040000757">
    <property type="protein sequence ID" value="CAJ1938723.1"/>
    <property type="molecule type" value="Genomic_DNA"/>
</dbReference>
<comment type="caution">
    <text evidence="1">The sequence shown here is derived from an EMBL/GenBank/DDBJ whole genome shotgun (WGS) entry which is preliminary data.</text>
</comment>
<sequence length="99" mass="11502">MDSTINELNEEFKTLAGLTIAQGQIRLMPAIKKNIRAFIQWCRDEICMGRDPITVPFSVVDAAKLLRRMKTHEQYVYGSKLMLQQALPQDFTDNVRWED</sequence>
<dbReference type="AlphaFoldDB" id="A0AAD2CLJ6"/>
<dbReference type="Proteomes" id="UP001295423">
    <property type="component" value="Unassembled WGS sequence"/>
</dbReference>
<accession>A0AAD2CLJ6</accession>
<evidence type="ECO:0000313" key="1">
    <source>
        <dbReference type="EMBL" id="CAJ1938723.1"/>
    </source>
</evidence>
<reference evidence="1" key="1">
    <citation type="submission" date="2023-08" db="EMBL/GenBank/DDBJ databases">
        <authorList>
            <person name="Audoor S."/>
            <person name="Bilcke G."/>
        </authorList>
    </citation>
    <scope>NUCLEOTIDE SEQUENCE</scope>
</reference>
<gene>
    <name evidence="1" type="ORF">CYCCA115_LOCUS6251</name>
</gene>
<evidence type="ECO:0000313" key="2">
    <source>
        <dbReference type="Proteomes" id="UP001295423"/>
    </source>
</evidence>